<gene>
    <name evidence="10" type="ORF">PMH09_12370</name>
</gene>
<keyword evidence="1" id="KW-0813">Transport</keyword>
<dbReference type="InterPro" id="IPR041854">
    <property type="entry name" value="BFD-like_2Fe2S-bd_dom_sf"/>
</dbReference>
<dbReference type="PANTHER" id="PTHR37424:SF1">
    <property type="entry name" value="BACTERIOFERRITIN-ASSOCIATED FERREDOXIN"/>
    <property type="match status" value="1"/>
</dbReference>
<evidence type="ECO:0000256" key="7">
    <source>
        <dbReference type="ARBA" id="ARBA00039386"/>
    </source>
</evidence>
<proteinExistence type="inferred from homology"/>
<reference evidence="10 11" key="1">
    <citation type="submission" date="2023-01" db="EMBL/GenBank/DDBJ databases">
        <title>Novel diversity within Roseofilum (Cyanobacteria; Desertifilaceae) from marine benthic mats with descriptions of four novel species.</title>
        <authorList>
            <person name="Wang Y."/>
            <person name="Berthold D.E."/>
            <person name="Hu J."/>
            <person name="Lefler F.W."/>
            <person name="Laughinghouse H.D. IV."/>
        </authorList>
    </citation>
    <scope>NUCLEOTIDE SEQUENCE [LARGE SCALE GENOMIC DNA]</scope>
    <source>
        <strain evidence="10 11">BLCC-M143</strain>
    </source>
</reference>
<evidence type="ECO:0000259" key="9">
    <source>
        <dbReference type="Pfam" id="PF04324"/>
    </source>
</evidence>
<comment type="caution">
    <text evidence="10">The sequence shown here is derived from an EMBL/GenBank/DDBJ whole genome shotgun (WGS) entry which is preliminary data.</text>
</comment>
<evidence type="ECO:0000256" key="2">
    <source>
        <dbReference type="ARBA" id="ARBA00022714"/>
    </source>
</evidence>
<dbReference type="Gene3D" id="1.10.10.1100">
    <property type="entry name" value="BFD-like [2Fe-2S]-binding domain"/>
    <property type="match status" value="1"/>
</dbReference>
<evidence type="ECO:0000256" key="1">
    <source>
        <dbReference type="ARBA" id="ARBA00022448"/>
    </source>
</evidence>
<keyword evidence="2" id="KW-0001">2Fe-2S</keyword>
<dbReference type="RefSeq" id="WP_283758632.1">
    <property type="nucleotide sequence ID" value="NZ_JAQOSQ010000011.1"/>
</dbReference>
<evidence type="ECO:0000256" key="8">
    <source>
        <dbReference type="ARBA" id="ARBA00046332"/>
    </source>
</evidence>
<comment type="similarity">
    <text evidence="8">Belongs to the Bfd family.</text>
</comment>
<keyword evidence="6" id="KW-0411">Iron-sulfur</keyword>
<sequence>MYVCICHAVTDRDIHQAVDTGASSVEMICDRLNVSTNCGQCLERAREVFDEAIAQGNTAMEATAMARKNQACPLPCYSDRRQVS</sequence>
<dbReference type="InterPro" id="IPR052371">
    <property type="entry name" value="BFD-associated_ferredoxin"/>
</dbReference>
<dbReference type="Pfam" id="PF04324">
    <property type="entry name" value="Fer2_BFD"/>
    <property type="match status" value="1"/>
</dbReference>
<accession>A0ABT7BZW7</accession>
<keyword evidence="4" id="KW-0249">Electron transport</keyword>
<feature type="domain" description="BFD-like [2Fe-2S]-binding" evidence="9">
    <location>
        <begin position="2"/>
        <end position="51"/>
    </location>
</feature>
<evidence type="ECO:0000313" key="11">
    <source>
        <dbReference type="Proteomes" id="UP001232992"/>
    </source>
</evidence>
<keyword evidence="3" id="KW-0479">Metal-binding</keyword>
<evidence type="ECO:0000256" key="6">
    <source>
        <dbReference type="ARBA" id="ARBA00023014"/>
    </source>
</evidence>
<protein>
    <recommendedName>
        <fullName evidence="7">Bacterioferritin-associated ferredoxin</fullName>
    </recommendedName>
</protein>
<dbReference type="InterPro" id="IPR007419">
    <property type="entry name" value="BFD-like_2Fe2S-bd_dom"/>
</dbReference>
<evidence type="ECO:0000313" key="10">
    <source>
        <dbReference type="EMBL" id="MDJ1183981.1"/>
    </source>
</evidence>
<dbReference type="Proteomes" id="UP001232992">
    <property type="component" value="Unassembled WGS sequence"/>
</dbReference>
<evidence type="ECO:0000256" key="5">
    <source>
        <dbReference type="ARBA" id="ARBA00023004"/>
    </source>
</evidence>
<dbReference type="PANTHER" id="PTHR37424">
    <property type="entry name" value="BACTERIOFERRITIN-ASSOCIATED FERREDOXIN"/>
    <property type="match status" value="1"/>
</dbReference>
<evidence type="ECO:0000256" key="3">
    <source>
        <dbReference type="ARBA" id="ARBA00022723"/>
    </source>
</evidence>
<evidence type="ECO:0000256" key="4">
    <source>
        <dbReference type="ARBA" id="ARBA00022982"/>
    </source>
</evidence>
<keyword evidence="5" id="KW-0408">Iron</keyword>
<organism evidence="10 11">
    <name type="scientific">Roseofilum casamattae BLCC-M143</name>
    <dbReference type="NCBI Taxonomy" id="3022442"/>
    <lineage>
        <taxon>Bacteria</taxon>
        <taxon>Bacillati</taxon>
        <taxon>Cyanobacteriota</taxon>
        <taxon>Cyanophyceae</taxon>
        <taxon>Desertifilales</taxon>
        <taxon>Desertifilaceae</taxon>
        <taxon>Roseofilum</taxon>
        <taxon>Roseofilum casamattae</taxon>
    </lineage>
</organism>
<keyword evidence="11" id="KW-1185">Reference proteome</keyword>
<dbReference type="EMBL" id="JAQOSQ010000011">
    <property type="protein sequence ID" value="MDJ1183981.1"/>
    <property type="molecule type" value="Genomic_DNA"/>
</dbReference>
<name>A0ABT7BZW7_9CYAN</name>